<evidence type="ECO:0000313" key="1">
    <source>
        <dbReference type="EMBL" id="MVQ51281.1"/>
    </source>
</evidence>
<evidence type="ECO:0000313" key="2">
    <source>
        <dbReference type="Proteomes" id="UP000473525"/>
    </source>
</evidence>
<name>A0A6L6XV53_9ACTN</name>
<sequence>MANLPALTTVVTGTTIAPITPAAGGDTVPIGSRVIVRNGSGASINVTIDTPGNDTYGQARPDIVTAVAAGAVAIFGPFAVDLADPITQVVKLTCSATASVELRVVAF</sequence>
<dbReference type="AlphaFoldDB" id="A0A6L6XV53"/>
<organism evidence="1 2">
    <name type="scientific">Nocardioides agri</name>
    <dbReference type="NCBI Taxonomy" id="2682843"/>
    <lineage>
        <taxon>Bacteria</taxon>
        <taxon>Bacillati</taxon>
        <taxon>Actinomycetota</taxon>
        <taxon>Actinomycetes</taxon>
        <taxon>Propionibacteriales</taxon>
        <taxon>Nocardioidaceae</taxon>
        <taxon>Nocardioides</taxon>
    </lineage>
</organism>
<gene>
    <name evidence="1" type="ORF">GON03_19035</name>
</gene>
<keyword evidence="2" id="KW-1185">Reference proteome</keyword>
<accession>A0A6L6XV53</accession>
<proteinExistence type="predicted"/>
<dbReference type="RefSeq" id="WP_157346058.1">
    <property type="nucleotide sequence ID" value="NZ_WSEK01000005.1"/>
</dbReference>
<dbReference type="EMBL" id="WSEK01000005">
    <property type="protein sequence ID" value="MVQ51281.1"/>
    <property type="molecule type" value="Genomic_DNA"/>
</dbReference>
<protein>
    <submittedName>
        <fullName evidence="1">Uncharacterized protein</fullName>
    </submittedName>
</protein>
<reference evidence="1 2" key="1">
    <citation type="submission" date="2019-12" db="EMBL/GenBank/DDBJ databases">
        <authorList>
            <person name="Huq M.A."/>
        </authorList>
    </citation>
    <scope>NUCLEOTIDE SEQUENCE [LARGE SCALE GENOMIC DNA]</scope>
    <source>
        <strain evidence="1 2">MAH-18</strain>
    </source>
</reference>
<dbReference type="Proteomes" id="UP000473525">
    <property type="component" value="Unassembled WGS sequence"/>
</dbReference>
<comment type="caution">
    <text evidence="1">The sequence shown here is derived from an EMBL/GenBank/DDBJ whole genome shotgun (WGS) entry which is preliminary data.</text>
</comment>